<proteinExistence type="predicted"/>
<evidence type="ECO:0000256" key="1">
    <source>
        <dbReference type="SAM" id="MobiDB-lite"/>
    </source>
</evidence>
<dbReference type="AlphaFoldDB" id="A0A077ZRT8"/>
<feature type="region of interest" description="Disordered" evidence="1">
    <location>
        <begin position="386"/>
        <end position="417"/>
    </location>
</feature>
<name>A0A077ZRT8_STYLE</name>
<keyword evidence="3" id="KW-1185">Reference proteome</keyword>
<dbReference type="InParanoid" id="A0A077ZRT8"/>
<reference evidence="2 3" key="1">
    <citation type="submission" date="2014-06" db="EMBL/GenBank/DDBJ databases">
        <authorList>
            <person name="Swart Estienne"/>
        </authorList>
    </citation>
    <scope>NUCLEOTIDE SEQUENCE [LARGE SCALE GENOMIC DNA]</scope>
    <source>
        <strain evidence="2 3">130c</strain>
    </source>
</reference>
<dbReference type="EMBL" id="CCKQ01000976">
    <property type="protein sequence ID" value="CDW72065.1"/>
    <property type="molecule type" value="Genomic_DNA"/>
</dbReference>
<evidence type="ECO:0000313" key="2">
    <source>
        <dbReference type="EMBL" id="CDW72065.1"/>
    </source>
</evidence>
<protein>
    <submittedName>
        <fullName evidence="2">Uncharacterized protein</fullName>
    </submittedName>
</protein>
<organism evidence="2 3">
    <name type="scientific">Stylonychia lemnae</name>
    <name type="common">Ciliate</name>
    <dbReference type="NCBI Taxonomy" id="5949"/>
    <lineage>
        <taxon>Eukaryota</taxon>
        <taxon>Sar</taxon>
        <taxon>Alveolata</taxon>
        <taxon>Ciliophora</taxon>
        <taxon>Intramacronucleata</taxon>
        <taxon>Spirotrichea</taxon>
        <taxon>Stichotrichia</taxon>
        <taxon>Sporadotrichida</taxon>
        <taxon>Oxytrichidae</taxon>
        <taxon>Stylonychinae</taxon>
        <taxon>Stylonychia</taxon>
    </lineage>
</organism>
<dbReference type="Proteomes" id="UP000039865">
    <property type="component" value="Unassembled WGS sequence"/>
</dbReference>
<evidence type="ECO:0000313" key="3">
    <source>
        <dbReference type="Proteomes" id="UP000039865"/>
    </source>
</evidence>
<sequence length="464" mass="55431">MCDSDYFNLFLQRTNSNDSEFLIEEQFRDNIDDQQNCYASNDDKIGNFNYLGELTQNQIGSMIDTVHFSPLKEGENFFQNSSSSNLEKDKNGDQYSNQFVQQNNDCAYNQSALHSRNIEILFQTQVTPEYQLQQYLYSQNSQSIQQLDTIYDVQEFTMQTQVEQRNKIYQVSDTFYQREEISIESKTNTIVYSQYQNQTEQITPPQKQKQIFNAFNDIQVQDIKKSPKLKQDQGFKSLFRGFRKSLFYAFKRSGLSRNYHAFDHEKWQDVSRTFLKLFNIEEYPNQRQICALSVMLYHTLGTTMRFVEPSQFSGAGKPRNRKLTVLEEKENIFHRVLGQEGMSIYKLVFDRNNSDLVNKFLQDDFIKQLWPIIMKFSQEKFYFKEQSEKKNQNKKTKAIQKSHKNNENKRKPARPREEVINDLRPTLQHISWVITQQYQLEMPAFWMAQYPPQYMKQKEHKKRR</sequence>
<gene>
    <name evidence="2" type="primary">Contig13222.g14107</name>
    <name evidence="2" type="ORF">STYLEM_1019</name>
</gene>
<accession>A0A077ZRT8</accession>
<feature type="compositionally biased region" description="Basic residues" evidence="1">
    <location>
        <begin position="392"/>
        <end position="403"/>
    </location>
</feature>
<feature type="compositionally biased region" description="Basic and acidic residues" evidence="1">
    <location>
        <begin position="404"/>
        <end position="417"/>
    </location>
</feature>